<evidence type="ECO:0000256" key="3">
    <source>
        <dbReference type="ARBA" id="ARBA00022729"/>
    </source>
</evidence>
<dbReference type="CDD" id="cd08977">
    <property type="entry name" value="SusD"/>
    <property type="match status" value="1"/>
</dbReference>
<feature type="domain" description="RagB/SusD" evidence="7">
    <location>
        <begin position="303"/>
        <end position="473"/>
    </location>
</feature>
<dbReference type="Pfam" id="PF14322">
    <property type="entry name" value="SusD-like_3"/>
    <property type="match status" value="1"/>
</dbReference>
<comment type="similarity">
    <text evidence="2">Belongs to the SusD family.</text>
</comment>
<evidence type="ECO:0000313" key="9">
    <source>
        <dbReference type="EMBL" id="BDD00932.1"/>
    </source>
</evidence>
<evidence type="ECO:0000256" key="1">
    <source>
        <dbReference type="ARBA" id="ARBA00004442"/>
    </source>
</evidence>
<keyword evidence="10" id="KW-1185">Reference proteome</keyword>
<keyword evidence="4" id="KW-0472">Membrane</keyword>
<feature type="chain" id="PRO_5045900490" evidence="6">
    <location>
        <begin position="23"/>
        <end position="475"/>
    </location>
</feature>
<comment type="subcellular location">
    <subcellularLocation>
        <location evidence="1">Cell outer membrane</location>
    </subcellularLocation>
</comment>
<organism evidence="9 10">
    <name type="scientific">Persicobacter psychrovividus</name>
    <dbReference type="NCBI Taxonomy" id="387638"/>
    <lineage>
        <taxon>Bacteria</taxon>
        <taxon>Pseudomonadati</taxon>
        <taxon>Bacteroidota</taxon>
        <taxon>Cytophagia</taxon>
        <taxon>Cytophagales</taxon>
        <taxon>Persicobacteraceae</taxon>
        <taxon>Persicobacter</taxon>
    </lineage>
</organism>
<dbReference type="EMBL" id="AP025293">
    <property type="protein sequence ID" value="BDD00932.1"/>
    <property type="molecule type" value="Genomic_DNA"/>
</dbReference>
<accession>A0ABM7VIW1</accession>
<dbReference type="InterPro" id="IPR012944">
    <property type="entry name" value="SusD_RagB_dom"/>
</dbReference>
<evidence type="ECO:0000259" key="7">
    <source>
        <dbReference type="Pfam" id="PF07980"/>
    </source>
</evidence>
<dbReference type="Proteomes" id="UP001354989">
    <property type="component" value="Plasmid pPP1"/>
</dbReference>
<keyword evidence="3 6" id="KW-0732">Signal</keyword>
<protein>
    <submittedName>
        <fullName evidence="9">Membrane protein</fullName>
    </submittedName>
</protein>
<keyword evidence="5" id="KW-0998">Cell outer membrane</keyword>
<geneLocation type="plasmid" evidence="9 10">
    <name>pPP1</name>
</geneLocation>
<name>A0ABM7VIW1_9BACT</name>
<evidence type="ECO:0000256" key="5">
    <source>
        <dbReference type="ARBA" id="ARBA00023237"/>
    </source>
</evidence>
<feature type="domain" description="SusD-like N-terminal" evidence="8">
    <location>
        <begin position="23"/>
        <end position="222"/>
    </location>
</feature>
<dbReference type="SUPFAM" id="SSF48452">
    <property type="entry name" value="TPR-like"/>
    <property type="match status" value="1"/>
</dbReference>
<keyword evidence="9" id="KW-0614">Plasmid</keyword>
<feature type="signal peptide" evidence="6">
    <location>
        <begin position="1"/>
        <end position="22"/>
    </location>
</feature>
<dbReference type="Gene3D" id="1.25.40.390">
    <property type="match status" value="1"/>
</dbReference>
<sequence length="475" mass="53221">MNKSLIKYMLIAGLAMPLTSCSDFLNEQPHDQISAAAFYQSPKEIQLATNAIYDALQAQVQTEFAITEMRTDNSKARNGEGSWAEFQRLIINPNNNIVAQYWKNSYAAIFRANTVLANLGNAYQLENGKYNGTGAQYEGEALFVRALMHFKLVRLFGQVPMSSDVATAGQTEKFKQVNPQDVYAMIISDLEKAVEDLPVQSATQYGRATKGAAQALLAKVYLTQKEYTKALPLLKSVIDSGEYKLQSDFHDIFYNEGNDEVMFAIQYIEGNKAESQQFSDYFHYANGAGGLNYATKDLQASWEVNDKRKDVTQVEDPKNVENDQSPCYQPGKYLNIDPTSNDVKTSGNDWIEMRYADVLLMYAEAQAAGSATTDGEALKYFNEVRDRAGLPAATEITQASLLNERRHEFAMEDQRLFDLQRFGKWTEVMEKFQGSLMTPAQPKADLPEGSDLLPIPQREINTTNGILVQNPGYRS</sequence>
<evidence type="ECO:0000259" key="8">
    <source>
        <dbReference type="Pfam" id="PF14322"/>
    </source>
</evidence>
<dbReference type="InterPro" id="IPR011990">
    <property type="entry name" value="TPR-like_helical_dom_sf"/>
</dbReference>
<evidence type="ECO:0000313" key="10">
    <source>
        <dbReference type="Proteomes" id="UP001354989"/>
    </source>
</evidence>
<dbReference type="InterPro" id="IPR033985">
    <property type="entry name" value="SusD-like_N"/>
</dbReference>
<reference evidence="9 10" key="1">
    <citation type="submission" date="2021-12" db="EMBL/GenBank/DDBJ databases">
        <title>Genome sequencing of bacteria with rrn-lacking chromosome and rrn-plasmid.</title>
        <authorList>
            <person name="Anda M."/>
            <person name="Iwasaki W."/>
        </authorList>
    </citation>
    <scope>NUCLEOTIDE SEQUENCE [LARGE SCALE GENOMIC DNA]</scope>
    <source>
        <strain evidence="9 10">NBRC 101262</strain>
        <plasmid evidence="9 10">pPP1</plasmid>
    </source>
</reference>
<dbReference type="Pfam" id="PF07980">
    <property type="entry name" value="SusD_RagB"/>
    <property type="match status" value="1"/>
</dbReference>
<evidence type="ECO:0000256" key="4">
    <source>
        <dbReference type="ARBA" id="ARBA00023136"/>
    </source>
</evidence>
<evidence type="ECO:0000256" key="6">
    <source>
        <dbReference type="SAM" id="SignalP"/>
    </source>
</evidence>
<gene>
    <name evidence="9" type="ORF">PEPS_32120</name>
</gene>
<dbReference type="RefSeq" id="WP_338398162.1">
    <property type="nucleotide sequence ID" value="NZ_AP025293.1"/>
</dbReference>
<proteinExistence type="inferred from homology"/>
<evidence type="ECO:0000256" key="2">
    <source>
        <dbReference type="ARBA" id="ARBA00006275"/>
    </source>
</evidence>